<sequence length="208" mass="21911">MAEAAWMTVQLFAVTLILGLIVASVLTWAGFSRSALLRGFARVYISIMRGTPLLVQLFVLYFGGPQLGLSLDAFTAGCICFGLNIGAYISVGMRGAILAVSPGQTEAARALGFGRAQTMRFFILPQAAPLILRSVGVNAVILLKSTALVSAIGVVELTAAGQRFANATYQPFEALGVAAVFYLALTYLVTGGVALLERRFGVEEGKPS</sequence>
<evidence type="ECO:0000256" key="10">
    <source>
        <dbReference type="RuleBase" id="RU363032"/>
    </source>
</evidence>
<dbReference type="RefSeq" id="WP_306681846.1">
    <property type="nucleotide sequence ID" value="NZ_JAVDBT010000024.1"/>
</dbReference>
<feature type="transmembrane region" description="Helical" evidence="10">
    <location>
        <begin position="43"/>
        <end position="63"/>
    </location>
</feature>
<evidence type="ECO:0000256" key="1">
    <source>
        <dbReference type="ARBA" id="ARBA00003159"/>
    </source>
</evidence>
<comment type="function">
    <text evidence="1">Part of the binding-protein-dependent transport system for glutamine; probably responsible for the translocation of the substrate across the membrane.</text>
</comment>
<dbReference type="InterPro" id="IPR000515">
    <property type="entry name" value="MetI-like"/>
</dbReference>
<dbReference type="PROSITE" id="PS50928">
    <property type="entry name" value="ABC_TM1"/>
    <property type="match status" value="1"/>
</dbReference>
<evidence type="ECO:0000256" key="8">
    <source>
        <dbReference type="ARBA" id="ARBA00022989"/>
    </source>
</evidence>
<dbReference type="InterPro" id="IPR035906">
    <property type="entry name" value="MetI-like_sf"/>
</dbReference>
<dbReference type="SUPFAM" id="SSF161098">
    <property type="entry name" value="MetI-like"/>
    <property type="match status" value="1"/>
</dbReference>
<dbReference type="PANTHER" id="PTHR30614:SF20">
    <property type="entry name" value="GLUTAMINE TRANSPORT SYSTEM PERMEASE PROTEIN GLNP"/>
    <property type="match status" value="1"/>
</dbReference>
<gene>
    <name evidence="12" type="ORF">Q9295_17330</name>
</gene>
<accession>A0ABU0W2D7</accession>
<feature type="transmembrane region" description="Helical" evidence="10">
    <location>
        <begin position="6"/>
        <end position="31"/>
    </location>
</feature>
<dbReference type="NCBIfam" id="TIGR01726">
    <property type="entry name" value="HEQRo_perm_3TM"/>
    <property type="match status" value="1"/>
</dbReference>
<evidence type="ECO:0000256" key="6">
    <source>
        <dbReference type="ARBA" id="ARBA00022692"/>
    </source>
</evidence>
<keyword evidence="7" id="KW-0029">Amino-acid transport</keyword>
<keyword evidence="8 10" id="KW-1133">Transmembrane helix</keyword>
<evidence type="ECO:0000256" key="5">
    <source>
        <dbReference type="ARBA" id="ARBA00022475"/>
    </source>
</evidence>
<evidence type="ECO:0000256" key="4">
    <source>
        <dbReference type="ARBA" id="ARBA00022448"/>
    </source>
</evidence>
<keyword evidence="9 10" id="KW-0472">Membrane</keyword>
<feature type="domain" description="ABC transmembrane type-1" evidence="11">
    <location>
        <begin position="1"/>
        <end position="193"/>
    </location>
</feature>
<dbReference type="InterPro" id="IPR043429">
    <property type="entry name" value="ArtM/GltK/GlnP/TcyL/YhdX-like"/>
</dbReference>
<comment type="similarity">
    <text evidence="3">Belongs to the binding-protein-dependent transport system permease family. HisMQ subfamily.</text>
</comment>
<evidence type="ECO:0000256" key="9">
    <source>
        <dbReference type="ARBA" id="ARBA00023136"/>
    </source>
</evidence>
<evidence type="ECO:0000259" key="11">
    <source>
        <dbReference type="PROSITE" id="PS50928"/>
    </source>
</evidence>
<dbReference type="Proteomes" id="UP001239680">
    <property type="component" value="Unassembled WGS sequence"/>
</dbReference>
<name>A0ABU0W2D7_9RHOB</name>
<comment type="subcellular location">
    <subcellularLocation>
        <location evidence="2">Cell inner membrane</location>
        <topology evidence="2">Multi-pass membrane protein</topology>
    </subcellularLocation>
    <subcellularLocation>
        <location evidence="10">Cell membrane</location>
        <topology evidence="10">Multi-pass membrane protein</topology>
    </subcellularLocation>
</comment>
<reference evidence="12 13" key="1">
    <citation type="submission" date="2023-08" db="EMBL/GenBank/DDBJ databases">
        <title>Characterization of two Paracoccaceae strains isolated from Phycosphere and proposal of Xinfangfangia lacusdiani sp. nov.</title>
        <authorList>
            <person name="Deng Y."/>
            <person name="Zhang Y.Q."/>
        </authorList>
    </citation>
    <scope>NUCLEOTIDE SEQUENCE [LARGE SCALE GENOMIC DNA]</scope>
    <source>
        <strain evidence="12 13">CPCC 101601</strain>
    </source>
</reference>
<feature type="transmembrane region" description="Helical" evidence="10">
    <location>
        <begin position="69"/>
        <end position="91"/>
    </location>
</feature>
<organism evidence="12 13">
    <name type="scientific">Pseudogemmobacter lacusdianii</name>
    <dbReference type="NCBI Taxonomy" id="3069608"/>
    <lineage>
        <taxon>Bacteria</taxon>
        <taxon>Pseudomonadati</taxon>
        <taxon>Pseudomonadota</taxon>
        <taxon>Alphaproteobacteria</taxon>
        <taxon>Rhodobacterales</taxon>
        <taxon>Paracoccaceae</taxon>
        <taxon>Pseudogemmobacter</taxon>
    </lineage>
</organism>
<dbReference type="CDD" id="cd06261">
    <property type="entry name" value="TM_PBP2"/>
    <property type="match status" value="1"/>
</dbReference>
<keyword evidence="13" id="KW-1185">Reference proteome</keyword>
<dbReference type="Pfam" id="PF00528">
    <property type="entry name" value="BPD_transp_1"/>
    <property type="match status" value="1"/>
</dbReference>
<comment type="caution">
    <text evidence="12">The sequence shown here is derived from an EMBL/GenBank/DDBJ whole genome shotgun (WGS) entry which is preliminary data.</text>
</comment>
<feature type="transmembrane region" description="Helical" evidence="10">
    <location>
        <begin position="174"/>
        <end position="196"/>
    </location>
</feature>
<dbReference type="InterPro" id="IPR010065">
    <property type="entry name" value="AA_ABC_transptr_permease_3TM"/>
</dbReference>
<evidence type="ECO:0000256" key="3">
    <source>
        <dbReference type="ARBA" id="ARBA00010072"/>
    </source>
</evidence>
<feature type="transmembrane region" description="Helical" evidence="10">
    <location>
        <begin position="130"/>
        <end position="154"/>
    </location>
</feature>
<dbReference type="EMBL" id="JAVDBT010000024">
    <property type="protein sequence ID" value="MDQ2068136.1"/>
    <property type="molecule type" value="Genomic_DNA"/>
</dbReference>
<evidence type="ECO:0000313" key="12">
    <source>
        <dbReference type="EMBL" id="MDQ2068136.1"/>
    </source>
</evidence>
<protein>
    <submittedName>
        <fullName evidence="12">Amino acid ABC transporter permease</fullName>
    </submittedName>
</protein>
<dbReference type="Gene3D" id="1.10.3720.10">
    <property type="entry name" value="MetI-like"/>
    <property type="match status" value="1"/>
</dbReference>
<keyword evidence="6 10" id="KW-0812">Transmembrane</keyword>
<evidence type="ECO:0000313" key="13">
    <source>
        <dbReference type="Proteomes" id="UP001239680"/>
    </source>
</evidence>
<proteinExistence type="inferred from homology"/>
<evidence type="ECO:0000256" key="7">
    <source>
        <dbReference type="ARBA" id="ARBA00022970"/>
    </source>
</evidence>
<evidence type="ECO:0000256" key="2">
    <source>
        <dbReference type="ARBA" id="ARBA00004429"/>
    </source>
</evidence>
<keyword evidence="5" id="KW-1003">Cell membrane</keyword>
<dbReference type="PANTHER" id="PTHR30614">
    <property type="entry name" value="MEMBRANE COMPONENT OF AMINO ACID ABC TRANSPORTER"/>
    <property type="match status" value="1"/>
</dbReference>
<keyword evidence="4 10" id="KW-0813">Transport</keyword>